<protein>
    <submittedName>
        <fullName evidence="1">Uncharacterized protein</fullName>
    </submittedName>
</protein>
<dbReference type="OrthoDB" id="1418352at2759"/>
<dbReference type="EMBL" id="CCBP010000248">
    <property type="protein sequence ID" value="CDO75235.1"/>
    <property type="molecule type" value="Genomic_DNA"/>
</dbReference>
<name>A0A060SLF9_PYCCI</name>
<comment type="caution">
    <text evidence="1">The sequence shown here is derived from an EMBL/GenBank/DDBJ whole genome shotgun (WGS) entry which is preliminary data.</text>
</comment>
<evidence type="ECO:0000313" key="1">
    <source>
        <dbReference type="EMBL" id="CDO75235.1"/>
    </source>
</evidence>
<dbReference type="STRING" id="5643.A0A060SLF9"/>
<dbReference type="AlphaFoldDB" id="A0A060SLF9"/>
<dbReference type="InterPro" id="IPR050871">
    <property type="entry name" value="26S_Proteasome/COP9_Components"/>
</dbReference>
<sequence length="153" mass="17380">MLTLLEDVTSLLFIEFASKSAPLREVESMRVIVPVYQKWNLADFEKALRYHQLSSDPTIWTHLLALYDALLEQNTLWIVEPYSGEVVEIEYIPQQAVADDFGQGLHGGLDQGRRCLLVFEQPEADRAYGAVIETFEQVGKVVDMLYAMTVKLA</sequence>
<proteinExistence type="predicted"/>
<dbReference type="HOGENOM" id="CLU_029573_1_1_1"/>
<keyword evidence="2" id="KW-1185">Reference proteome</keyword>
<evidence type="ECO:0000313" key="2">
    <source>
        <dbReference type="Proteomes" id="UP000029665"/>
    </source>
</evidence>
<accession>A0A060SLF9</accession>
<organism evidence="1 2">
    <name type="scientific">Pycnoporus cinnabarinus</name>
    <name type="common">Cinnabar-red polypore</name>
    <name type="synonym">Trametes cinnabarina</name>
    <dbReference type="NCBI Taxonomy" id="5643"/>
    <lineage>
        <taxon>Eukaryota</taxon>
        <taxon>Fungi</taxon>
        <taxon>Dikarya</taxon>
        <taxon>Basidiomycota</taxon>
        <taxon>Agaricomycotina</taxon>
        <taxon>Agaricomycetes</taxon>
        <taxon>Polyporales</taxon>
        <taxon>Polyporaceae</taxon>
        <taxon>Trametes</taxon>
    </lineage>
</organism>
<dbReference type="PANTHER" id="PTHR10678">
    <property type="entry name" value="26S PROTEASOME NON-ATPASE REGULATORY SUBUNIT 11/COP9 SIGNALOSOME COMPLEX SUBUNIT 2"/>
    <property type="match status" value="1"/>
</dbReference>
<gene>
    <name evidence="1" type="ORF">BN946_scf184895.g15</name>
</gene>
<reference evidence="1" key="1">
    <citation type="submission" date="2014-01" db="EMBL/GenBank/DDBJ databases">
        <title>The genome of the white-rot fungus Pycnoporus cinnabarinus: a basidiomycete model with a versatile arsenal for lignocellulosic biomass breakdown.</title>
        <authorList>
            <person name="Levasseur A."/>
            <person name="Lomascolo A."/>
            <person name="Ruiz-Duenas F.J."/>
            <person name="Uzan E."/>
            <person name="Piumi F."/>
            <person name="Kues U."/>
            <person name="Ram A.F.J."/>
            <person name="Murat C."/>
            <person name="Haon M."/>
            <person name="Benoit I."/>
            <person name="Arfi Y."/>
            <person name="Chevret D."/>
            <person name="Drula E."/>
            <person name="Kwon M.J."/>
            <person name="Gouret P."/>
            <person name="Lesage-Meessen L."/>
            <person name="Lombard V."/>
            <person name="Mariette J."/>
            <person name="Noirot C."/>
            <person name="Park J."/>
            <person name="Patyshakuliyeva A."/>
            <person name="Wieneger R.A.B."/>
            <person name="Wosten H.A.B."/>
            <person name="Martin F."/>
            <person name="Coutinho P.M."/>
            <person name="de Vries R."/>
            <person name="Martinez A.T."/>
            <person name="Klopp C."/>
            <person name="Pontarotti P."/>
            <person name="Henrissat B."/>
            <person name="Record E."/>
        </authorList>
    </citation>
    <scope>NUCLEOTIDE SEQUENCE [LARGE SCALE GENOMIC DNA]</scope>
    <source>
        <strain evidence="1">BRFM137</strain>
    </source>
</reference>
<dbReference type="Gene3D" id="1.25.40.570">
    <property type="match status" value="1"/>
</dbReference>
<dbReference type="Proteomes" id="UP000029665">
    <property type="component" value="Unassembled WGS sequence"/>
</dbReference>